<dbReference type="OrthoDB" id="10550734at2759"/>
<comment type="caution">
    <text evidence="2">The sequence shown here is derived from an EMBL/GenBank/DDBJ whole genome shotgun (WGS) entry which is preliminary data.</text>
</comment>
<protein>
    <submittedName>
        <fullName evidence="2">Uncharacterized protein</fullName>
    </submittedName>
</protein>
<feature type="region of interest" description="Disordered" evidence="1">
    <location>
        <begin position="451"/>
        <end position="504"/>
    </location>
</feature>
<feature type="compositionally biased region" description="Acidic residues" evidence="1">
    <location>
        <begin position="453"/>
        <end position="464"/>
    </location>
</feature>
<gene>
    <name evidence="2" type="ORF">FOL47_002825</name>
</gene>
<feature type="non-terminal residue" evidence="2">
    <location>
        <position position="504"/>
    </location>
</feature>
<accession>A0A7J6KPB4</accession>
<feature type="region of interest" description="Disordered" evidence="1">
    <location>
        <begin position="235"/>
        <end position="262"/>
    </location>
</feature>
<reference evidence="2 3" key="1">
    <citation type="submission" date="2020-04" db="EMBL/GenBank/DDBJ databases">
        <title>Perkinsus chesapeaki whole genome sequence.</title>
        <authorList>
            <person name="Bogema D.R."/>
        </authorList>
    </citation>
    <scope>NUCLEOTIDE SEQUENCE [LARGE SCALE GENOMIC DNA]</scope>
    <source>
        <strain evidence="2">ATCC PRA-425</strain>
    </source>
</reference>
<feature type="non-terminal residue" evidence="2">
    <location>
        <position position="1"/>
    </location>
</feature>
<dbReference type="AlphaFoldDB" id="A0A7J6KPB4"/>
<proteinExistence type="predicted"/>
<dbReference type="EMBL" id="JAAPAO010001813">
    <property type="protein sequence ID" value="KAF4648774.1"/>
    <property type="molecule type" value="Genomic_DNA"/>
</dbReference>
<keyword evidence="3" id="KW-1185">Reference proteome</keyword>
<evidence type="ECO:0000313" key="3">
    <source>
        <dbReference type="Proteomes" id="UP000591131"/>
    </source>
</evidence>
<organism evidence="2 3">
    <name type="scientific">Perkinsus chesapeaki</name>
    <name type="common">Clam parasite</name>
    <name type="synonym">Perkinsus andrewsi</name>
    <dbReference type="NCBI Taxonomy" id="330153"/>
    <lineage>
        <taxon>Eukaryota</taxon>
        <taxon>Sar</taxon>
        <taxon>Alveolata</taxon>
        <taxon>Perkinsozoa</taxon>
        <taxon>Perkinsea</taxon>
        <taxon>Perkinsida</taxon>
        <taxon>Perkinsidae</taxon>
        <taxon>Perkinsus</taxon>
    </lineage>
</organism>
<feature type="region of interest" description="Disordered" evidence="1">
    <location>
        <begin position="110"/>
        <end position="130"/>
    </location>
</feature>
<evidence type="ECO:0000256" key="1">
    <source>
        <dbReference type="SAM" id="MobiDB-lite"/>
    </source>
</evidence>
<sequence length="504" mass="56219">VLEHNFSNAVVRDKLKNSWRELKRNPAESCRDFISRVQTARKELQYSGALVEDSDEINIWRNGLFEPYSDWVGQYLASAAARTGATQTIQELRTEFQIRGDEYEDRHGVAAVPSTTSPLKHDSSPQESGGIYTAAQQQSYDRQNSYRQNTLPKHECLLYKCQRCYTNSHATQECRAEKPAKAEGRCRGCGFAHNYIHGWDPTKSRCPNRSVAMARCRLCSGTGHFARICLRGSRGNPPTKSVEQTPKDQQEGNDTQDSNQVAKETGKSLFVSLPNDQAGIRYITLILRNQQSGETRLRAMIDSGSSESFLLRQKYDELRQAGFIEELTTSCAGMPVEFGNGGVTTLLGRAVSRHSHLEDGTGVPVEWGVIENLKPCSAILSMKTLRERGAVWIISQEGDRLYVGHNENLLPSSPAVYAPGIHAYHALMNSITTAPPQSLVDELSGIRNYDENSPYDDIYDDNSNPDDNTPGNTKQLRRREIPPATPLQVFIGPPDETAPRGRIQ</sequence>
<name>A0A7J6KPB4_PERCH</name>
<dbReference type="Proteomes" id="UP000591131">
    <property type="component" value="Unassembled WGS sequence"/>
</dbReference>
<feature type="compositionally biased region" description="Polar residues" evidence="1">
    <location>
        <begin position="252"/>
        <end position="262"/>
    </location>
</feature>
<evidence type="ECO:0000313" key="2">
    <source>
        <dbReference type="EMBL" id="KAF4648774.1"/>
    </source>
</evidence>